<feature type="transmembrane region" description="Helical" evidence="1">
    <location>
        <begin position="57"/>
        <end position="75"/>
    </location>
</feature>
<accession>A0A068TAI8</accession>
<evidence type="ECO:0000313" key="2">
    <source>
        <dbReference type="EMBL" id="CDN55443.1"/>
    </source>
</evidence>
<gene>
    <name evidence="2" type="ORF">RG1141_CH31080</name>
</gene>
<dbReference type="EMBL" id="HG938355">
    <property type="protein sequence ID" value="CDN55443.1"/>
    <property type="molecule type" value="Genomic_DNA"/>
</dbReference>
<dbReference type="HOGENOM" id="CLU_2602404_0_0_5"/>
<organism evidence="2 3">
    <name type="scientific">Neorhizobium galegae bv. officinalis bv. officinalis str. HAMBI 1141</name>
    <dbReference type="NCBI Taxonomy" id="1028801"/>
    <lineage>
        <taxon>Bacteria</taxon>
        <taxon>Pseudomonadati</taxon>
        <taxon>Pseudomonadota</taxon>
        <taxon>Alphaproteobacteria</taxon>
        <taxon>Hyphomicrobiales</taxon>
        <taxon>Rhizobiaceae</taxon>
        <taxon>Rhizobium/Agrobacterium group</taxon>
        <taxon>Neorhizobium</taxon>
    </lineage>
</organism>
<dbReference type="RefSeq" id="WP_038545353.1">
    <property type="nucleotide sequence ID" value="NZ_HG938355.1"/>
</dbReference>
<evidence type="ECO:0000256" key="1">
    <source>
        <dbReference type="SAM" id="Phobius"/>
    </source>
</evidence>
<evidence type="ECO:0008006" key="4">
    <source>
        <dbReference type="Google" id="ProtNLM"/>
    </source>
</evidence>
<dbReference type="Proteomes" id="UP000028186">
    <property type="component" value="Chromosome I"/>
</dbReference>
<name>A0A068TAI8_NEOGA</name>
<protein>
    <recommendedName>
        <fullName evidence="4">Transmembrane protein</fullName>
    </recommendedName>
</protein>
<evidence type="ECO:0000313" key="3">
    <source>
        <dbReference type="Proteomes" id="UP000028186"/>
    </source>
</evidence>
<reference evidence="3" key="1">
    <citation type="journal article" date="2014" name="BMC Genomics">
        <title>Genome sequencing of two Neorhizobium galegae strains reveals a noeT gene responsible for the unusual acetylation of the nodulation factors.</title>
        <authorList>
            <person name="Osterman J."/>
            <person name="Marsh J."/>
            <person name="Laine P.K."/>
            <person name="Zeng Z."/>
            <person name="Alatalo E."/>
            <person name="Sullivan J.T."/>
            <person name="Young J.P."/>
            <person name="Thomas-Oates J."/>
            <person name="Paulin L."/>
            <person name="Lindstrom K."/>
        </authorList>
    </citation>
    <scope>NUCLEOTIDE SEQUENCE [LARGE SCALE GENOMIC DNA]</scope>
    <source>
        <strain evidence="3">HAMBI 1141</strain>
    </source>
</reference>
<dbReference type="AlphaFoldDB" id="A0A068TAI8"/>
<sequence>MTYLFVFVLLLGCGLTSALGPKRDTRGANLERAVSDARESLNHVISKRDAMRAELKVLALLVWWVAMVALLISLFDGFW</sequence>
<keyword evidence="1" id="KW-0472">Membrane</keyword>
<proteinExistence type="predicted"/>
<dbReference type="KEGG" id="ngl:RG1141_CH31080"/>
<dbReference type="eggNOG" id="ENOG50322T1">
    <property type="taxonomic scope" value="Bacteria"/>
</dbReference>
<keyword evidence="1" id="KW-1133">Transmembrane helix</keyword>
<keyword evidence="1" id="KW-0812">Transmembrane</keyword>